<evidence type="ECO:0000256" key="1">
    <source>
        <dbReference type="SAM" id="SignalP"/>
    </source>
</evidence>
<keyword evidence="1" id="KW-0732">Signal</keyword>
<comment type="caution">
    <text evidence="4">The sequence shown here is derived from an EMBL/GenBank/DDBJ whole genome shotgun (WGS) entry which is preliminary data.</text>
</comment>
<protein>
    <submittedName>
        <fullName evidence="4">Flavodoxin</fullName>
    </submittedName>
</protein>
<dbReference type="EMBL" id="QRZA01000003">
    <property type="protein sequence ID" value="RGV35872.1"/>
    <property type="molecule type" value="Genomic_DNA"/>
</dbReference>
<evidence type="ECO:0000313" key="6">
    <source>
        <dbReference type="Proteomes" id="UP000286063"/>
    </source>
</evidence>
<gene>
    <name evidence="3" type="ORF">DWW18_03570</name>
    <name evidence="4" type="ORF">DXA50_03080</name>
</gene>
<feature type="chain" id="PRO_5033416476" evidence="1">
    <location>
        <begin position="19"/>
        <end position="195"/>
    </location>
</feature>
<dbReference type="PROSITE" id="PS50902">
    <property type="entry name" value="FLAVODOXIN_LIKE"/>
    <property type="match status" value="1"/>
</dbReference>
<dbReference type="InterPro" id="IPR008254">
    <property type="entry name" value="Flavodoxin/NO_synth"/>
</dbReference>
<feature type="domain" description="Flavodoxin-like" evidence="2">
    <location>
        <begin position="37"/>
        <end position="195"/>
    </location>
</feature>
<dbReference type="GO" id="GO:0010181">
    <property type="term" value="F:FMN binding"/>
    <property type="evidence" value="ECO:0007669"/>
    <property type="project" value="InterPro"/>
</dbReference>
<dbReference type="OrthoDB" id="9806505at2"/>
<dbReference type="PANTHER" id="PTHR39201:SF1">
    <property type="entry name" value="FLAVODOXIN-LIKE DOMAIN-CONTAINING PROTEIN"/>
    <property type="match status" value="1"/>
</dbReference>
<reference evidence="5 6" key="1">
    <citation type="submission" date="2018-08" db="EMBL/GenBank/DDBJ databases">
        <title>A genome reference for cultivated species of the human gut microbiota.</title>
        <authorList>
            <person name="Zou Y."/>
            <person name="Xue W."/>
            <person name="Luo G."/>
        </authorList>
    </citation>
    <scope>NUCLEOTIDE SEQUENCE [LARGE SCALE GENOMIC DNA]</scope>
    <source>
        <strain evidence="3 5">AF14-49</strain>
        <strain evidence="4 6">OF02-7</strain>
    </source>
</reference>
<dbReference type="Pfam" id="PF12682">
    <property type="entry name" value="Flavodoxin_4"/>
    <property type="match status" value="1"/>
</dbReference>
<dbReference type="Gene3D" id="3.40.50.360">
    <property type="match status" value="1"/>
</dbReference>
<evidence type="ECO:0000313" key="3">
    <source>
        <dbReference type="EMBL" id="RGV35872.1"/>
    </source>
</evidence>
<dbReference type="AlphaFoldDB" id="A0A413IS35"/>
<sequence>MKIFFSMILVLLTCVSMANTENPRVSNETVRDSSKTLIVYFSYSHGNTKSIAEKLQKVLGADIVRLEPVTPYSHDYKKVEKQGQEEVEQQFKPKLKALGLNLKNYDRIIIGTPTWWYKMAPVVLSFMSSADFDGKKVIPFSTHAGWPGSVIKDMTELAENKGATVENGHAFLFTGGDDGQSSAEGELSEWIESLK</sequence>
<proteinExistence type="predicted"/>
<dbReference type="PANTHER" id="PTHR39201">
    <property type="entry name" value="EXPORTED PROTEIN-RELATED"/>
    <property type="match status" value="1"/>
</dbReference>
<accession>A0A413IS35</accession>
<evidence type="ECO:0000259" key="2">
    <source>
        <dbReference type="PROSITE" id="PS50902"/>
    </source>
</evidence>
<organism evidence="4 6">
    <name type="scientific">Butyricimonas virosa</name>
    <dbReference type="NCBI Taxonomy" id="544645"/>
    <lineage>
        <taxon>Bacteria</taxon>
        <taxon>Pseudomonadati</taxon>
        <taxon>Bacteroidota</taxon>
        <taxon>Bacteroidia</taxon>
        <taxon>Bacteroidales</taxon>
        <taxon>Odoribacteraceae</taxon>
        <taxon>Butyricimonas</taxon>
    </lineage>
</organism>
<dbReference type="Proteomes" id="UP000286063">
    <property type="component" value="Unassembled WGS sequence"/>
</dbReference>
<evidence type="ECO:0000313" key="5">
    <source>
        <dbReference type="Proteomes" id="UP000283589"/>
    </source>
</evidence>
<dbReference type="EMBL" id="QSCR01000003">
    <property type="protein sequence ID" value="RGY20398.1"/>
    <property type="molecule type" value="Genomic_DNA"/>
</dbReference>
<evidence type="ECO:0000313" key="4">
    <source>
        <dbReference type="EMBL" id="RGY20398.1"/>
    </source>
</evidence>
<dbReference type="InterPro" id="IPR029039">
    <property type="entry name" value="Flavoprotein-like_sf"/>
</dbReference>
<name>A0A413IS35_9BACT</name>
<feature type="signal peptide" evidence="1">
    <location>
        <begin position="1"/>
        <end position="18"/>
    </location>
</feature>
<dbReference type="SUPFAM" id="SSF52218">
    <property type="entry name" value="Flavoproteins"/>
    <property type="match status" value="1"/>
</dbReference>
<dbReference type="Proteomes" id="UP000283589">
    <property type="component" value="Unassembled WGS sequence"/>
</dbReference>